<dbReference type="EMBL" id="RCHU02000001">
    <property type="protein sequence ID" value="KAL3610982.1"/>
    <property type="molecule type" value="Genomic_DNA"/>
</dbReference>
<dbReference type="Proteomes" id="UP000309997">
    <property type="component" value="Unassembled WGS sequence"/>
</dbReference>
<proteinExistence type="predicted"/>
<accession>A0ACC4D093</accession>
<reference evidence="1 2" key="1">
    <citation type="journal article" date="2024" name="Plant Biotechnol. J.">
        <title>Genome and CRISPR/Cas9 system of a widespread forest tree (Populus alba) in the world.</title>
        <authorList>
            <person name="Liu Y.J."/>
            <person name="Jiang P.F."/>
            <person name="Han X.M."/>
            <person name="Li X.Y."/>
            <person name="Wang H.M."/>
            <person name="Wang Y.J."/>
            <person name="Wang X.X."/>
            <person name="Zeng Q.Y."/>
        </authorList>
    </citation>
    <scope>NUCLEOTIDE SEQUENCE [LARGE SCALE GENOMIC DNA]</scope>
    <source>
        <strain evidence="2">cv. PAL-ZL1</strain>
    </source>
</reference>
<protein>
    <submittedName>
        <fullName evidence="1">Uncharacterized protein</fullName>
    </submittedName>
</protein>
<sequence length="114" mass="12475">MGWLKPSPPQLVTVHEHSNHLHLAYRDVHRACPAWRGKKRKQKKKGAEYLPREATALATAGGSGGGKGGGSSSSSPLSYPMCLFEQKQKGRSVKMGKKNLLLPLPHASRGRRRP</sequence>
<comment type="caution">
    <text evidence="1">The sequence shown here is derived from an EMBL/GenBank/DDBJ whole genome shotgun (WGS) entry which is preliminary data.</text>
</comment>
<name>A0ACC4D093_POPAL</name>
<organism evidence="1 2">
    <name type="scientific">Populus alba</name>
    <name type="common">White poplar</name>
    <dbReference type="NCBI Taxonomy" id="43335"/>
    <lineage>
        <taxon>Eukaryota</taxon>
        <taxon>Viridiplantae</taxon>
        <taxon>Streptophyta</taxon>
        <taxon>Embryophyta</taxon>
        <taxon>Tracheophyta</taxon>
        <taxon>Spermatophyta</taxon>
        <taxon>Magnoliopsida</taxon>
        <taxon>eudicotyledons</taxon>
        <taxon>Gunneridae</taxon>
        <taxon>Pentapetalae</taxon>
        <taxon>rosids</taxon>
        <taxon>fabids</taxon>
        <taxon>Malpighiales</taxon>
        <taxon>Salicaceae</taxon>
        <taxon>Saliceae</taxon>
        <taxon>Populus</taxon>
    </lineage>
</organism>
<gene>
    <name evidence="1" type="ORF">D5086_002002</name>
</gene>
<evidence type="ECO:0000313" key="2">
    <source>
        <dbReference type="Proteomes" id="UP000309997"/>
    </source>
</evidence>
<evidence type="ECO:0000313" key="1">
    <source>
        <dbReference type="EMBL" id="KAL3610982.1"/>
    </source>
</evidence>
<keyword evidence="2" id="KW-1185">Reference proteome</keyword>